<evidence type="ECO:0000256" key="2">
    <source>
        <dbReference type="SAM" id="Phobius"/>
    </source>
</evidence>
<keyword evidence="2" id="KW-0472">Membrane</keyword>
<keyword evidence="4" id="KW-1185">Reference proteome</keyword>
<dbReference type="PANTHER" id="PTHR34663">
    <property type="entry name" value="OS06G0637400 PROTEIN"/>
    <property type="match status" value="1"/>
</dbReference>
<protein>
    <submittedName>
        <fullName evidence="3">Uncharacterized protein</fullName>
    </submittedName>
</protein>
<comment type="caution">
    <text evidence="3">The sequence shown here is derived from an EMBL/GenBank/DDBJ whole genome shotgun (WGS) entry which is preliminary data.</text>
</comment>
<gene>
    <name evidence="3" type="ORF">SO802_025678</name>
</gene>
<dbReference type="GO" id="GO:0050793">
    <property type="term" value="P:regulation of developmental process"/>
    <property type="evidence" value="ECO:0007669"/>
    <property type="project" value="InterPro"/>
</dbReference>
<organism evidence="3 4">
    <name type="scientific">Lithocarpus litseifolius</name>
    <dbReference type="NCBI Taxonomy" id="425828"/>
    <lineage>
        <taxon>Eukaryota</taxon>
        <taxon>Viridiplantae</taxon>
        <taxon>Streptophyta</taxon>
        <taxon>Embryophyta</taxon>
        <taxon>Tracheophyta</taxon>
        <taxon>Spermatophyta</taxon>
        <taxon>Magnoliopsida</taxon>
        <taxon>eudicotyledons</taxon>
        <taxon>Gunneridae</taxon>
        <taxon>Pentapetalae</taxon>
        <taxon>rosids</taxon>
        <taxon>fabids</taxon>
        <taxon>Fagales</taxon>
        <taxon>Fagaceae</taxon>
        <taxon>Lithocarpus</taxon>
    </lineage>
</organism>
<feature type="region of interest" description="Disordered" evidence="1">
    <location>
        <begin position="123"/>
        <end position="153"/>
    </location>
</feature>
<accession>A0AAW2BZK9</accession>
<evidence type="ECO:0000313" key="3">
    <source>
        <dbReference type="EMBL" id="KAK9990693.1"/>
    </source>
</evidence>
<dbReference type="EMBL" id="JAZDWU010000009">
    <property type="protein sequence ID" value="KAK9990693.1"/>
    <property type="molecule type" value="Genomic_DNA"/>
</dbReference>
<keyword evidence="2" id="KW-0812">Transmembrane</keyword>
<keyword evidence="2" id="KW-1133">Transmembrane helix</keyword>
<evidence type="ECO:0000313" key="4">
    <source>
        <dbReference type="Proteomes" id="UP001459277"/>
    </source>
</evidence>
<dbReference type="PANTHER" id="PTHR34663:SF21">
    <property type="entry name" value="PROTEIN, PUTATIVE-RELATED"/>
    <property type="match status" value="1"/>
</dbReference>
<dbReference type="InterPro" id="IPR044700">
    <property type="entry name" value="PIP2/PIPL1"/>
</dbReference>
<dbReference type="Proteomes" id="UP001459277">
    <property type="component" value="Unassembled WGS sequence"/>
</dbReference>
<name>A0AAW2BZK9_9ROSI</name>
<sequence length="153" mass="16340">MTTTQKYYSFFVIFVLLNSIFIATEARPLNFMESRGTAFGGSGGFFGGLSLGAMKESGPSPGEGHKFTNSETLGGIKQSVSSRGLEARPFNILKSHNHHHHHHNVGIGNKEFFDGLYLGAMKQSGPSPGQGNKFTDAQTLGDVKDGPSPGQGH</sequence>
<dbReference type="AlphaFoldDB" id="A0AAW2BZK9"/>
<proteinExistence type="predicted"/>
<feature type="transmembrane region" description="Helical" evidence="2">
    <location>
        <begin position="6"/>
        <end position="24"/>
    </location>
</feature>
<feature type="compositionally biased region" description="Polar residues" evidence="1">
    <location>
        <begin position="124"/>
        <end position="138"/>
    </location>
</feature>
<evidence type="ECO:0000256" key="1">
    <source>
        <dbReference type="SAM" id="MobiDB-lite"/>
    </source>
</evidence>
<dbReference type="GO" id="GO:0045087">
    <property type="term" value="P:innate immune response"/>
    <property type="evidence" value="ECO:0007669"/>
    <property type="project" value="InterPro"/>
</dbReference>
<reference evidence="3 4" key="1">
    <citation type="submission" date="2024-01" db="EMBL/GenBank/DDBJ databases">
        <title>A telomere-to-telomere, gap-free genome of sweet tea (Lithocarpus litseifolius).</title>
        <authorList>
            <person name="Zhou J."/>
        </authorList>
    </citation>
    <scope>NUCLEOTIDE SEQUENCE [LARGE SCALE GENOMIC DNA]</scope>
    <source>
        <strain evidence="3">Zhou-2022a</strain>
        <tissue evidence="3">Leaf</tissue>
    </source>
</reference>